<comment type="caution">
    <text evidence="2">The sequence shown here is derived from an EMBL/GenBank/DDBJ whole genome shotgun (WGS) entry which is preliminary data.</text>
</comment>
<organism evidence="2 3">
    <name type="scientific">Photobacterium rosenbergii</name>
    <dbReference type="NCBI Taxonomy" id="294936"/>
    <lineage>
        <taxon>Bacteria</taxon>
        <taxon>Pseudomonadati</taxon>
        <taxon>Pseudomonadota</taxon>
        <taxon>Gammaproteobacteria</taxon>
        <taxon>Vibrionales</taxon>
        <taxon>Vibrionaceae</taxon>
        <taxon>Photobacterium</taxon>
    </lineage>
</organism>
<keyword evidence="3" id="KW-1185">Reference proteome</keyword>
<feature type="chain" id="PRO_5046315297" evidence="1">
    <location>
        <begin position="29"/>
        <end position="106"/>
    </location>
</feature>
<evidence type="ECO:0000313" key="3">
    <source>
        <dbReference type="Proteomes" id="UP001186452"/>
    </source>
</evidence>
<feature type="signal peptide" evidence="1">
    <location>
        <begin position="1"/>
        <end position="28"/>
    </location>
</feature>
<evidence type="ECO:0000256" key="1">
    <source>
        <dbReference type="SAM" id="SignalP"/>
    </source>
</evidence>
<protein>
    <submittedName>
        <fullName evidence="2">Uncharacterized protein</fullName>
    </submittedName>
</protein>
<proteinExistence type="predicted"/>
<gene>
    <name evidence="2" type="ORF">R2X38_09465</name>
</gene>
<reference evidence="2 3" key="1">
    <citation type="submission" date="2023-10" db="EMBL/GenBank/DDBJ databases">
        <title>Marine bacteria isolated from horseshoe crab.</title>
        <authorList>
            <person name="Cheng T.H."/>
        </authorList>
    </citation>
    <scope>NUCLEOTIDE SEQUENCE [LARGE SCALE GENOMIC DNA]</scope>
    <source>
        <strain evidence="2 3">HSC6</strain>
    </source>
</reference>
<dbReference type="Proteomes" id="UP001186452">
    <property type="component" value="Unassembled WGS sequence"/>
</dbReference>
<sequence length="106" mass="11745">MSMNSRHGLRLMAAIFISSAFLGQSAHAANHSDDKEKLGTVQFPTSCNSDSQPQLEKGLALLHHMTYVGAQATFEDVIKSDPAWLMARVNHHEYPLGRSCQETSCW</sequence>
<dbReference type="EMBL" id="JAWJZI010000003">
    <property type="protein sequence ID" value="MDV5169222.1"/>
    <property type="molecule type" value="Genomic_DNA"/>
</dbReference>
<evidence type="ECO:0000313" key="2">
    <source>
        <dbReference type="EMBL" id="MDV5169222.1"/>
    </source>
</evidence>
<keyword evidence="1" id="KW-0732">Signal</keyword>
<accession>A0ABU3ZGI1</accession>
<dbReference type="RefSeq" id="WP_317521982.1">
    <property type="nucleotide sequence ID" value="NZ_JAWJZI010000003.1"/>
</dbReference>
<name>A0ABU3ZGI1_9GAMM</name>